<dbReference type="SUPFAM" id="SSF52821">
    <property type="entry name" value="Rhodanese/Cell cycle control phosphatase"/>
    <property type="match status" value="1"/>
</dbReference>
<dbReference type="Pfam" id="PF00581">
    <property type="entry name" value="Rhodanese"/>
    <property type="match status" value="1"/>
</dbReference>
<dbReference type="AlphaFoldDB" id="A0A840Q3L8"/>
<organism evidence="2 3">
    <name type="scientific">Saccharopolyspora phatthalungensis</name>
    <dbReference type="NCBI Taxonomy" id="664693"/>
    <lineage>
        <taxon>Bacteria</taxon>
        <taxon>Bacillati</taxon>
        <taxon>Actinomycetota</taxon>
        <taxon>Actinomycetes</taxon>
        <taxon>Pseudonocardiales</taxon>
        <taxon>Pseudonocardiaceae</taxon>
        <taxon>Saccharopolyspora</taxon>
    </lineage>
</organism>
<dbReference type="CDD" id="cd00158">
    <property type="entry name" value="RHOD"/>
    <property type="match status" value="1"/>
</dbReference>
<dbReference type="InterPro" id="IPR036873">
    <property type="entry name" value="Rhodanese-like_dom_sf"/>
</dbReference>
<feature type="domain" description="Rhodanese" evidence="1">
    <location>
        <begin position="22"/>
        <end position="109"/>
    </location>
</feature>
<reference evidence="2 3" key="1">
    <citation type="submission" date="2020-08" db="EMBL/GenBank/DDBJ databases">
        <title>Sequencing the genomes of 1000 actinobacteria strains.</title>
        <authorList>
            <person name="Klenk H.-P."/>
        </authorList>
    </citation>
    <scope>NUCLEOTIDE SEQUENCE [LARGE SCALE GENOMIC DNA]</scope>
    <source>
        <strain evidence="2 3">DSM 45584</strain>
    </source>
</reference>
<gene>
    <name evidence="2" type="ORF">BJ970_001745</name>
</gene>
<dbReference type="SMART" id="SM00450">
    <property type="entry name" value="RHOD"/>
    <property type="match status" value="1"/>
</dbReference>
<dbReference type="PROSITE" id="PS50206">
    <property type="entry name" value="RHODANESE_3"/>
    <property type="match status" value="1"/>
</dbReference>
<evidence type="ECO:0000313" key="2">
    <source>
        <dbReference type="EMBL" id="MBB5154211.1"/>
    </source>
</evidence>
<dbReference type="Gene3D" id="3.40.250.10">
    <property type="entry name" value="Rhodanese-like domain"/>
    <property type="match status" value="1"/>
</dbReference>
<dbReference type="EMBL" id="JACHIW010000001">
    <property type="protein sequence ID" value="MBB5154211.1"/>
    <property type="molecule type" value="Genomic_DNA"/>
</dbReference>
<keyword evidence="3" id="KW-1185">Reference proteome</keyword>
<dbReference type="GO" id="GO:0016740">
    <property type="term" value="F:transferase activity"/>
    <property type="evidence" value="ECO:0007669"/>
    <property type="project" value="UniProtKB-KW"/>
</dbReference>
<keyword evidence="2" id="KW-0808">Transferase</keyword>
<dbReference type="Proteomes" id="UP000584374">
    <property type="component" value="Unassembled WGS sequence"/>
</dbReference>
<sequence>MTTPVPGHQVPGVQPEELPAQLPEGSVLLDVREANEWQAGHAPEAVHIPMSELVQRLDEIPEADQVYVVCRSGGRSAKVTAYLNANGWDAVNVERGMNGWSSIGRPLVSEDADGEPYVL</sequence>
<dbReference type="PANTHER" id="PTHR43031:SF1">
    <property type="entry name" value="PYRIDINE NUCLEOTIDE-DISULPHIDE OXIDOREDUCTASE"/>
    <property type="match status" value="1"/>
</dbReference>
<dbReference type="PANTHER" id="PTHR43031">
    <property type="entry name" value="FAD-DEPENDENT OXIDOREDUCTASE"/>
    <property type="match status" value="1"/>
</dbReference>
<accession>A0A840Q3L8</accession>
<dbReference type="InterPro" id="IPR050229">
    <property type="entry name" value="GlpE_sulfurtransferase"/>
</dbReference>
<evidence type="ECO:0000259" key="1">
    <source>
        <dbReference type="PROSITE" id="PS50206"/>
    </source>
</evidence>
<name>A0A840Q3L8_9PSEU</name>
<comment type="caution">
    <text evidence="2">The sequence shown here is derived from an EMBL/GenBank/DDBJ whole genome shotgun (WGS) entry which is preliminary data.</text>
</comment>
<dbReference type="InterPro" id="IPR001763">
    <property type="entry name" value="Rhodanese-like_dom"/>
</dbReference>
<protein>
    <submittedName>
        <fullName evidence="2">Rhodanese-related sulfurtransferase</fullName>
    </submittedName>
</protein>
<evidence type="ECO:0000313" key="3">
    <source>
        <dbReference type="Proteomes" id="UP000584374"/>
    </source>
</evidence>
<proteinExistence type="predicted"/>